<dbReference type="PANTHER" id="PTHR46027:SF1">
    <property type="entry name" value="PEROXISOMAL TARGETING SIGNAL 2 RECEPTOR"/>
    <property type="match status" value="1"/>
</dbReference>
<evidence type="ECO:0000256" key="9">
    <source>
        <dbReference type="PROSITE-ProRule" id="PRU00221"/>
    </source>
</evidence>
<evidence type="ECO:0000256" key="8">
    <source>
        <dbReference type="ARBA" id="ARBA00032565"/>
    </source>
</evidence>
<keyword evidence="3" id="KW-0813">Transport</keyword>
<dbReference type="PANTHER" id="PTHR46027">
    <property type="entry name" value="PEROXISOMAL TARGETING SIGNAL 2 RECEPTOR"/>
    <property type="match status" value="1"/>
</dbReference>
<keyword evidence="5" id="KW-0653">Protein transport</keyword>
<dbReference type="PROSITE" id="PS50294">
    <property type="entry name" value="WD_REPEATS_REGION"/>
    <property type="match status" value="1"/>
</dbReference>
<dbReference type="InterPro" id="IPR044536">
    <property type="entry name" value="PEX7"/>
</dbReference>
<dbReference type="GO" id="GO:0005829">
    <property type="term" value="C:cytosol"/>
    <property type="evidence" value="ECO:0007669"/>
    <property type="project" value="UniProtKB-SubCell"/>
</dbReference>
<dbReference type="OrthoDB" id="273771at2759"/>
<reference evidence="10" key="1">
    <citation type="journal article" date="2020" name="Stud. Mycol.">
        <title>101 Dothideomycetes genomes: a test case for predicting lifestyles and emergence of pathogens.</title>
        <authorList>
            <person name="Haridas S."/>
            <person name="Albert R."/>
            <person name="Binder M."/>
            <person name="Bloem J."/>
            <person name="Labutti K."/>
            <person name="Salamov A."/>
            <person name="Andreopoulos B."/>
            <person name="Baker S."/>
            <person name="Barry K."/>
            <person name="Bills G."/>
            <person name="Bluhm B."/>
            <person name="Cannon C."/>
            <person name="Castanera R."/>
            <person name="Culley D."/>
            <person name="Daum C."/>
            <person name="Ezra D."/>
            <person name="Gonzalez J."/>
            <person name="Henrissat B."/>
            <person name="Kuo A."/>
            <person name="Liang C."/>
            <person name="Lipzen A."/>
            <person name="Lutzoni F."/>
            <person name="Magnuson J."/>
            <person name="Mondo S."/>
            <person name="Nolan M."/>
            <person name="Ohm R."/>
            <person name="Pangilinan J."/>
            <person name="Park H.-J."/>
            <person name="Ramirez L."/>
            <person name="Alfaro M."/>
            <person name="Sun H."/>
            <person name="Tritt A."/>
            <person name="Yoshinaga Y."/>
            <person name="Zwiers L.-H."/>
            <person name="Turgeon B."/>
            <person name="Goodwin S."/>
            <person name="Spatafora J."/>
            <person name="Crous P."/>
            <person name="Grigoriev I."/>
        </authorList>
    </citation>
    <scope>NUCLEOTIDE SEQUENCE</scope>
    <source>
        <strain evidence="10">CBS 115976</strain>
    </source>
</reference>
<evidence type="ECO:0000256" key="6">
    <source>
        <dbReference type="ARBA" id="ARBA00023140"/>
    </source>
</evidence>
<evidence type="ECO:0000256" key="7">
    <source>
        <dbReference type="ARBA" id="ARBA00024017"/>
    </source>
</evidence>
<keyword evidence="9" id="KW-0853">WD repeat</keyword>
<dbReference type="Pfam" id="PF00400">
    <property type="entry name" value="WD40"/>
    <property type="match status" value="4"/>
</dbReference>
<comment type="subcellular location">
    <subcellularLocation>
        <location evidence="2">Cytoplasm</location>
        <location evidence="2">Cytosol</location>
    </subcellularLocation>
    <subcellularLocation>
        <location evidence="1">Peroxisome matrix</location>
    </subcellularLocation>
</comment>
<evidence type="ECO:0000256" key="5">
    <source>
        <dbReference type="ARBA" id="ARBA00022927"/>
    </source>
</evidence>
<evidence type="ECO:0000256" key="2">
    <source>
        <dbReference type="ARBA" id="ARBA00004514"/>
    </source>
</evidence>
<feature type="repeat" description="WD" evidence="9">
    <location>
        <begin position="246"/>
        <end position="279"/>
    </location>
</feature>
<evidence type="ECO:0000313" key="11">
    <source>
        <dbReference type="Proteomes" id="UP000799302"/>
    </source>
</evidence>
<dbReference type="SMART" id="SM00320">
    <property type="entry name" value="WD40"/>
    <property type="match status" value="6"/>
</dbReference>
<dbReference type="AlphaFoldDB" id="A0A6A6TZ56"/>
<dbReference type="SUPFAM" id="SSF50978">
    <property type="entry name" value="WD40 repeat-like"/>
    <property type="match status" value="1"/>
</dbReference>
<dbReference type="EMBL" id="MU004242">
    <property type="protein sequence ID" value="KAF2664601.1"/>
    <property type="molecule type" value="Genomic_DNA"/>
</dbReference>
<dbReference type="Proteomes" id="UP000799302">
    <property type="component" value="Unassembled WGS sequence"/>
</dbReference>
<proteinExistence type="inferred from homology"/>
<dbReference type="Gene3D" id="2.130.10.10">
    <property type="entry name" value="YVTN repeat-like/Quinoprotein amine dehydrogenase"/>
    <property type="match status" value="1"/>
</dbReference>
<keyword evidence="4" id="KW-0963">Cytoplasm</keyword>
<dbReference type="InterPro" id="IPR015943">
    <property type="entry name" value="WD40/YVTN_repeat-like_dom_sf"/>
</dbReference>
<gene>
    <name evidence="10" type="ORF">BT63DRAFT_93504</name>
</gene>
<evidence type="ECO:0000256" key="3">
    <source>
        <dbReference type="ARBA" id="ARBA00022448"/>
    </source>
</evidence>
<name>A0A6A6TZ56_9PEZI</name>
<evidence type="ECO:0000256" key="1">
    <source>
        <dbReference type="ARBA" id="ARBA00004253"/>
    </source>
</evidence>
<evidence type="ECO:0000256" key="4">
    <source>
        <dbReference type="ARBA" id="ARBA00022490"/>
    </source>
</evidence>
<protein>
    <recommendedName>
        <fullName evidence="8">Peroxin-7</fullName>
    </recommendedName>
</protein>
<comment type="similarity">
    <text evidence="7">Belongs to the WD repeat peroxin-7 family.</text>
</comment>
<accession>A0A6A6TZ56</accession>
<evidence type="ECO:0000313" key="10">
    <source>
        <dbReference type="EMBL" id="KAF2664601.1"/>
    </source>
</evidence>
<organism evidence="10 11">
    <name type="scientific">Microthyrium microscopicum</name>
    <dbReference type="NCBI Taxonomy" id="703497"/>
    <lineage>
        <taxon>Eukaryota</taxon>
        <taxon>Fungi</taxon>
        <taxon>Dikarya</taxon>
        <taxon>Ascomycota</taxon>
        <taxon>Pezizomycotina</taxon>
        <taxon>Dothideomycetes</taxon>
        <taxon>Dothideomycetes incertae sedis</taxon>
        <taxon>Microthyriales</taxon>
        <taxon>Microthyriaceae</taxon>
        <taxon>Microthyrium</taxon>
    </lineage>
</organism>
<dbReference type="GO" id="GO:0016558">
    <property type="term" value="P:protein import into peroxisome matrix"/>
    <property type="evidence" value="ECO:0007669"/>
    <property type="project" value="InterPro"/>
</dbReference>
<keyword evidence="11" id="KW-1185">Reference proteome</keyword>
<dbReference type="GO" id="GO:0005053">
    <property type="term" value="F:peroxisome matrix targeting signal-2 binding"/>
    <property type="evidence" value="ECO:0007669"/>
    <property type="project" value="InterPro"/>
</dbReference>
<sequence>MLEFRTKGYQGYSVKYSPFFDNRLATAASANFGLVGNGRLFILSLTPQGIIAEKWYDTKDALYDTTWSETHENHLLASCGDGSVRLYDLAHDAFPIAAWTEHAREVFSVHWNLVAKSTFLSCSWDGCIKIYDPSNNQSLLSLPTHSCTYAAQWSPHEPSLLAGVTSDSMVHVFDVRAPGGGRAVVKWGNHSAAGGMGMPPGTNVAPAEVLCMDWNKYRPGVLATAGVDRVIRTWDYRMPGRPLAILPGHEFAVRKVTWSPHLPDVLLSASYDMTCRIWEDGTRGGVDGRPVDPMAFGGGREVGRMGAHTEFATGVDWCLFGSEGWCASCAWDERVLVWDVRAFMRS</sequence>
<keyword evidence="6" id="KW-0576">Peroxisome</keyword>
<dbReference type="PROSITE" id="PS50082">
    <property type="entry name" value="WD_REPEATS_2"/>
    <property type="match status" value="1"/>
</dbReference>
<dbReference type="GO" id="GO:0005782">
    <property type="term" value="C:peroxisomal matrix"/>
    <property type="evidence" value="ECO:0007669"/>
    <property type="project" value="UniProtKB-SubCell"/>
</dbReference>
<dbReference type="InterPro" id="IPR036322">
    <property type="entry name" value="WD40_repeat_dom_sf"/>
</dbReference>
<dbReference type="InterPro" id="IPR001680">
    <property type="entry name" value="WD40_rpt"/>
</dbReference>